<dbReference type="OrthoDB" id="9758209at2"/>
<dbReference type="GO" id="GO:0008270">
    <property type="term" value="F:zinc ion binding"/>
    <property type="evidence" value="ECO:0007669"/>
    <property type="project" value="InterPro"/>
</dbReference>
<reference evidence="11 12" key="1">
    <citation type="submission" date="2018-04" db="EMBL/GenBank/DDBJ databases">
        <title>Genomic Encyclopedia of Archaeal and Bacterial Type Strains, Phase II (KMG-II): from individual species to whole genera.</title>
        <authorList>
            <person name="Goeker M."/>
        </authorList>
    </citation>
    <scope>NUCLEOTIDE SEQUENCE [LARGE SCALE GENOMIC DNA]</scope>
    <source>
        <strain evidence="11 12">DSM 45787</strain>
    </source>
</reference>
<gene>
    <name evidence="11" type="ORF">C8P63_10677</name>
</gene>
<evidence type="ECO:0000256" key="2">
    <source>
        <dbReference type="ARBA" id="ARBA00005988"/>
    </source>
</evidence>
<comment type="caution">
    <text evidence="8">Lacks conserved residue(s) required for the propagation of feature annotation.</text>
</comment>
<dbReference type="RefSeq" id="WP_108022451.1">
    <property type="nucleotide sequence ID" value="NZ_QBKR01000006.1"/>
</dbReference>
<evidence type="ECO:0000313" key="11">
    <source>
        <dbReference type="EMBL" id="PTX61825.1"/>
    </source>
</evidence>
<dbReference type="SMART" id="SM00631">
    <property type="entry name" value="Zn_pept"/>
    <property type="match status" value="1"/>
</dbReference>
<keyword evidence="6" id="KW-0862">Zinc</keyword>
<sequence>MKKTLLLLLALLLMAAPVYAGPSSVPNGPWLKDTQNMKLERLHNYEELVKRLQQIEQNSHGNLELETIGKSNEQRDIYLAKVGSGSKKVMYITQQHGNEPLTTEAALQMLDRLSSSNHPDIEKIRQEVTLSVIVRANPDGTERFWRYNYDPDANPEYGSAGKGYDINRYHDPALSPGENPVPESAAIRRAYDKYQPDLVVDYHHQGTYVDEDGKMIKTSVFWPSHPDVSRDAIKLSKQTSVLIYDTLEHYGFANVSQYPGGNYQAIARNAYGLLGSGSVLVELRGGIGQKSSGMLIRTAYASMFSVLESVAEETLKEVDPSRADAIPERGEYIDGSE</sequence>
<evidence type="ECO:0000256" key="1">
    <source>
        <dbReference type="ARBA" id="ARBA00001947"/>
    </source>
</evidence>
<evidence type="ECO:0000313" key="12">
    <source>
        <dbReference type="Proteomes" id="UP000244240"/>
    </source>
</evidence>
<accession>A0A2T6C0H5</accession>
<dbReference type="GO" id="GO:0004181">
    <property type="term" value="F:metallocarboxypeptidase activity"/>
    <property type="evidence" value="ECO:0007669"/>
    <property type="project" value="InterPro"/>
</dbReference>
<keyword evidence="5" id="KW-0378">Hydrolase</keyword>
<feature type="domain" description="Peptidase M14" evidence="10">
    <location>
        <begin position="41"/>
        <end position="337"/>
    </location>
</feature>
<comment type="similarity">
    <text evidence="2 8">Belongs to the peptidase M14 family.</text>
</comment>
<comment type="caution">
    <text evidence="11">The sequence shown here is derived from an EMBL/GenBank/DDBJ whole genome shotgun (WGS) entry which is preliminary data.</text>
</comment>
<evidence type="ECO:0000256" key="7">
    <source>
        <dbReference type="ARBA" id="ARBA00023049"/>
    </source>
</evidence>
<dbReference type="SUPFAM" id="SSF53187">
    <property type="entry name" value="Zn-dependent exopeptidases"/>
    <property type="match status" value="1"/>
</dbReference>
<organism evidence="11 12">
    <name type="scientific">Melghirimyces profundicolus</name>
    <dbReference type="NCBI Taxonomy" id="1242148"/>
    <lineage>
        <taxon>Bacteria</taxon>
        <taxon>Bacillati</taxon>
        <taxon>Bacillota</taxon>
        <taxon>Bacilli</taxon>
        <taxon>Bacillales</taxon>
        <taxon>Thermoactinomycetaceae</taxon>
        <taxon>Melghirimyces</taxon>
    </lineage>
</organism>
<proteinExistence type="inferred from homology"/>
<keyword evidence="4" id="KW-0479">Metal-binding</keyword>
<dbReference type="Gene3D" id="3.40.630.10">
    <property type="entry name" value="Zn peptidases"/>
    <property type="match status" value="1"/>
</dbReference>
<evidence type="ECO:0000256" key="8">
    <source>
        <dbReference type="PROSITE-ProRule" id="PRU01379"/>
    </source>
</evidence>
<keyword evidence="7" id="KW-0482">Metalloprotease</keyword>
<feature type="signal peptide" evidence="9">
    <location>
        <begin position="1"/>
        <end position="20"/>
    </location>
</feature>
<keyword evidence="3" id="KW-0645">Protease</keyword>
<name>A0A2T6C0H5_9BACL</name>
<dbReference type="GO" id="GO:0006508">
    <property type="term" value="P:proteolysis"/>
    <property type="evidence" value="ECO:0007669"/>
    <property type="project" value="UniProtKB-KW"/>
</dbReference>
<dbReference type="PROSITE" id="PS52035">
    <property type="entry name" value="PEPTIDASE_M14"/>
    <property type="match status" value="1"/>
</dbReference>
<dbReference type="Pfam" id="PF00246">
    <property type="entry name" value="Peptidase_M14"/>
    <property type="match status" value="1"/>
</dbReference>
<evidence type="ECO:0000256" key="9">
    <source>
        <dbReference type="SAM" id="SignalP"/>
    </source>
</evidence>
<dbReference type="PANTHER" id="PTHR11705:SF143">
    <property type="entry name" value="SLL0236 PROTEIN"/>
    <property type="match status" value="1"/>
</dbReference>
<dbReference type="PROSITE" id="PS00132">
    <property type="entry name" value="CARBOXYPEPT_ZN_1"/>
    <property type="match status" value="1"/>
</dbReference>
<dbReference type="PANTHER" id="PTHR11705">
    <property type="entry name" value="PROTEASE FAMILY M14 CARBOXYPEPTIDASE A,B"/>
    <property type="match status" value="1"/>
</dbReference>
<keyword evidence="12" id="KW-1185">Reference proteome</keyword>
<dbReference type="GO" id="GO:0005615">
    <property type="term" value="C:extracellular space"/>
    <property type="evidence" value="ECO:0007669"/>
    <property type="project" value="TreeGrafter"/>
</dbReference>
<comment type="cofactor">
    <cofactor evidence="1">
        <name>Zn(2+)</name>
        <dbReference type="ChEBI" id="CHEBI:29105"/>
    </cofactor>
</comment>
<keyword evidence="9" id="KW-0732">Signal</keyword>
<dbReference type="AlphaFoldDB" id="A0A2T6C0H5"/>
<keyword evidence="11" id="KW-0121">Carboxypeptidase</keyword>
<evidence type="ECO:0000259" key="10">
    <source>
        <dbReference type="PROSITE" id="PS52035"/>
    </source>
</evidence>
<dbReference type="InterPro" id="IPR000834">
    <property type="entry name" value="Peptidase_M14"/>
</dbReference>
<dbReference type="Proteomes" id="UP000244240">
    <property type="component" value="Unassembled WGS sequence"/>
</dbReference>
<dbReference type="EMBL" id="QBKR01000006">
    <property type="protein sequence ID" value="PTX61825.1"/>
    <property type="molecule type" value="Genomic_DNA"/>
</dbReference>
<evidence type="ECO:0000256" key="6">
    <source>
        <dbReference type="ARBA" id="ARBA00022833"/>
    </source>
</evidence>
<dbReference type="InterPro" id="IPR057246">
    <property type="entry name" value="CARBOXYPEPT_ZN_1"/>
</dbReference>
<evidence type="ECO:0000256" key="3">
    <source>
        <dbReference type="ARBA" id="ARBA00022670"/>
    </source>
</evidence>
<evidence type="ECO:0000256" key="4">
    <source>
        <dbReference type="ARBA" id="ARBA00022723"/>
    </source>
</evidence>
<feature type="chain" id="PRO_5015586397" evidence="9">
    <location>
        <begin position="21"/>
        <end position="337"/>
    </location>
</feature>
<protein>
    <submittedName>
        <fullName evidence="11">Zinc carboxypeptidase</fullName>
    </submittedName>
</protein>
<evidence type="ECO:0000256" key="5">
    <source>
        <dbReference type="ARBA" id="ARBA00022801"/>
    </source>
</evidence>